<protein>
    <submittedName>
        <fullName evidence="9">MFS transporter</fullName>
    </submittedName>
</protein>
<feature type="domain" description="Major facilitator superfamily (MFS) profile" evidence="8">
    <location>
        <begin position="17"/>
        <end position="420"/>
    </location>
</feature>
<dbReference type="GO" id="GO:0022857">
    <property type="term" value="F:transmembrane transporter activity"/>
    <property type="evidence" value="ECO:0007669"/>
    <property type="project" value="InterPro"/>
</dbReference>
<evidence type="ECO:0000259" key="8">
    <source>
        <dbReference type="PROSITE" id="PS50850"/>
    </source>
</evidence>
<feature type="transmembrane region" description="Helical" evidence="7">
    <location>
        <begin position="239"/>
        <end position="260"/>
    </location>
</feature>
<dbReference type="RefSeq" id="WP_126044968.1">
    <property type="nucleotide sequence ID" value="NZ_RXFM01000063.1"/>
</dbReference>
<dbReference type="InterPro" id="IPR011701">
    <property type="entry name" value="MFS"/>
</dbReference>
<feature type="transmembrane region" description="Helical" evidence="7">
    <location>
        <begin position="330"/>
        <end position="352"/>
    </location>
</feature>
<comment type="caution">
    <text evidence="9">The sequence shown here is derived from an EMBL/GenBank/DDBJ whole genome shotgun (WGS) entry which is preliminary data.</text>
</comment>
<dbReference type="GO" id="GO:0005886">
    <property type="term" value="C:plasma membrane"/>
    <property type="evidence" value="ECO:0007669"/>
    <property type="project" value="UniProtKB-SubCell"/>
</dbReference>
<name>A0A3R9ZJL7_9RICK</name>
<reference evidence="10" key="1">
    <citation type="submission" date="2018-11" db="EMBL/GenBank/DDBJ databases">
        <title>Phylogenetic, genomic, and biogeographic characterization of a novel and ubiquitous marine invertebrate-associated Rickettsiales parasite, Candidatus Marinoinvertebrata rohwerii, gen. nov., sp. nov.</title>
        <authorList>
            <person name="Klinges J.G."/>
            <person name="Rosales S.M."/>
            <person name="Mcminds R."/>
            <person name="Shaver E.C."/>
            <person name="Shantz A."/>
            <person name="Peters E.C."/>
            <person name="Burkepile D.E."/>
            <person name="Silliman B.R."/>
            <person name="Vega Thurber R.L."/>
        </authorList>
    </citation>
    <scope>NUCLEOTIDE SEQUENCE [LARGE SCALE GENOMIC DNA]</scope>
    <source>
        <strain evidence="10">a_cerv_44</strain>
    </source>
</reference>
<evidence type="ECO:0000256" key="2">
    <source>
        <dbReference type="ARBA" id="ARBA00022448"/>
    </source>
</evidence>
<evidence type="ECO:0000313" key="10">
    <source>
        <dbReference type="Proteomes" id="UP000279470"/>
    </source>
</evidence>
<dbReference type="PROSITE" id="PS50850">
    <property type="entry name" value="MFS"/>
    <property type="match status" value="1"/>
</dbReference>
<gene>
    <name evidence="9" type="ORF">EIC27_04710</name>
</gene>
<evidence type="ECO:0000256" key="7">
    <source>
        <dbReference type="SAM" id="Phobius"/>
    </source>
</evidence>
<proteinExistence type="predicted"/>
<evidence type="ECO:0000256" key="3">
    <source>
        <dbReference type="ARBA" id="ARBA00022475"/>
    </source>
</evidence>
<dbReference type="Gene3D" id="1.10.3210.10">
    <property type="entry name" value="Hypothetical protein af1432"/>
    <property type="match status" value="1"/>
</dbReference>
<feature type="transmembrane region" description="Helical" evidence="7">
    <location>
        <begin position="188"/>
        <end position="205"/>
    </location>
</feature>
<evidence type="ECO:0000256" key="5">
    <source>
        <dbReference type="ARBA" id="ARBA00022989"/>
    </source>
</evidence>
<feature type="transmembrane region" description="Helical" evidence="7">
    <location>
        <begin position="54"/>
        <end position="77"/>
    </location>
</feature>
<feature type="transmembrane region" description="Helical" evidence="7">
    <location>
        <begin position="20"/>
        <end position="42"/>
    </location>
</feature>
<feature type="transmembrane region" description="Helical" evidence="7">
    <location>
        <begin position="165"/>
        <end position="182"/>
    </location>
</feature>
<keyword evidence="5 7" id="KW-1133">Transmembrane helix</keyword>
<dbReference type="InterPro" id="IPR036259">
    <property type="entry name" value="MFS_trans_sf"/>
</dbReference>
<dbReference type="InterPro" id="IPR020846">
    <property type="entry name" value="MFS_dom"/>
</dbReference>
<keyword evidence="6 7" id="KW-0472">Membrane</keyword>
<feature type="transmembrane region" description="Helical" evidence="7">
    <location>
        <begin position="304"/>
        <end position="324"/>
    </location>
</feature>
<keyword evidence="4 7" id="KW-0812">Transmembrane</keyword>
<organism evidence="9 10">
    <name type="scientific">Candidatus Aquarickettsia rohweri</name>
    <dbReference type="NCBI Taxonomy" id="2602574"/>
    <lineage>
        <taxon>Bacteria</taxon>
        <taxon>Pseudomonadati</taxon>
        <taxon>Pseudomonadota</taxon>
        <taxon>Alphaproteobacteria</taxon>
        <taxon>Rickettsiales</taxon>
        <taxon>Candidatus Midichloriaceae</taxon>
        <taxon>Candidatus Aquarickettsia</taxon>
    </lineage>
</organism>
<evidence type="ECO:0000256" key="6">
    <source>
        <dbReference type="ARBA" id="ARBA00023136"/>
    </source>
</evidence>
<dbReference type="Pfam" id="PF13328">
    <property type="entry name" value="HD_4"/>
    <property type="match status" value="1"/>
</dbReference>
<dbReference type="Gene3D" id="1.20.1250.20">
    <property type="entry name" value="MFS general substrate transporter like domains"/>
    <property type="match status" value="2"/>
</dbReference>
<dbReference type="Pfam" id="PF07690">
    <property type="entry name" value="MFS_1"/>
    <property type="match status" value="1"/>
</dbReference>
<dbReference type="SMART" id="SM00471">
    <property type="entry name" value="HDc"/>
    <property type="match status" value="1"/>
</dbReference>
<feature type="transmembrane region" description="Helical" evidence="7">
    <location>
        <begin position="364"/>
        <end position="386"/>
    </location>
</feature>
<feature type="transmembrane region" description="Helical" evidence="7">
    <location>
        <begin position="280"/>
        <end position="297"/>
    </location>
</feature>
<dbReference type="Proteomes" id="UP000279470">
    <property type="component" value="Unassembled WGS sequence"/>
</dbReference>
<dbReference type="PANTHER" id="PTHR43045:SF1">
    <property type="entry name" value="SHIKIMATE TRANSPORTER"/>
    <property type="match status" value="1"/>
</dbReference>
<dbReference type="SUPFAM" id="SSF103473">
    <property type="entry name" value="MFS general substrate transporter"/>
    <property type="match status" value="1"/>
</dbReference>
<evidence type="ECO:0000256" key="4">
    <source>
        <dbReference type="ARBA" id="ARBA00022692"/>
    </source>
</evidence>
<dbReference type="InterPro" id="IPR003607">
    <property type="entry name" value="HD/PDEase_dom"/>
</dbReference>
<feature type="transmembrane region" description="Helical" evidence="7">
    <location>
        <begin position="89"/>
        <end position="107"/>
    </location>
</feature>
<feature type="transmembrane region" description="Helical" evidence="7">
    <location>
        <begin position="392"/>
        <end position="413"/>
    </location>
</feature>
<dbReference type="AlphaFoldDB" id="A0A3R9ZJL7"/>
<keyword evidence="3" id="KW-1003">Cell membrane</keyword>
<keyword evidence="10" id="KW-1185">Reference proteome</keyword>
<feature type="transmembrane region" description="Helical" evidence="7">
    <location>
        <begin position="113"/>
        <end position="144"/>
    </location>
</feature>
<dbReference type="SUPFAM" id="SSF109604">
    <property type="entry name" value="HD-domain/PDEase-like"/>
    <property type="match status" value="1"/>
</dbReference>
<dbReference type="PANTHER" id="PTHR43045">
    <property type="entry name" value="SHIKIMATE TRANSPORTER"/>
    <property type="match status" value="1"/>
</dbReference>
<dbReference type="CDD" id="cd00077">
    <property type="entry name" value="HDc"/>
    <property type="match status" value="1"/>
</dbReference>
<evidence type="ECO:0000313" key="9">
    <source>
        <dbReference type="EMBL" id="RST64477.1"/>
    </source>
</evidence>
<evidence type="ECO:0000256" key="1">
    <source>
        <dbReference type="ARBA" id="ARBA00004429"/>
    </source>
</evidence>
<dbReference type="OrthoDB" id="9784658at2"/>
<sequence length="662" mass="75366">MQNQKAQKSLTKKEKEVVGLLSIGTFLEYFDLMLYVHMAVLLNELFFPQGDKVIAEILAIFTFCSTFILRPVGGVIIGWIGDQVGRKNTIIITTLLMSVCCLVMANLGTYDEIGIVASIGIITCRILQGFTSMGEIVGAQIYLTETLKQPYRYICSNIININSKLGGFFALTIASISLSIAFNWRAAFMIGAVIAIVGIVARTRLRETAEFTNYKRRYKSDNKVGAKSKIKYKIDKKAVFSYFFLHLPFAFCFYTAFIYTGAFMKESMGMSSEDVISQNLKLNILFVVALIIVSFFIKKYHPLRLAKINTILSLILLIFIPFWFNNVSSLLSLSLLQLAILSFEFTVSVAAITSFKHIAIPKRFTFVAIAFGMSGAIGYGFAPIILTFISKYIGHYAIWIAFILVIIPYWYALNYIKKLEIKKGNYNHYPYKDEDVEEDVYAYNYALREEYKAYQKECKYSKKLIDMLKSLNKTARQEVNIKLIEKAIVFAKKWHAVQKRKTGEPYYTHPLAVAMMTAQYKFKTHIIVAAILHDVVEDSDCTVELIAKEFNPRIADIVGLLTREYKDKKLTIAESIKKIFDATDYDALLIKGLDRVHNLQTIGGMESKKQKEIAEETIYEIASIAAYAVDDLNINDKRKLERKLYKLSNRTLKTVSDRINRG</sequence>
<dbReference type="EMBL" id="RXFM01000063">
    <property type="protein sequence ID" value="RST64477.1"/>
    <property type="molecule type" value="Genomic_DNA"/>
</dbReference>
<accession>A0A3R9ZJL7</accession>
<comment type="subcellular location">
    <subcellularLocation>
        <location evidence="1">Cell inner membrane</location>
        <topology evidence="1">Multi-pass membrane protein</topology>
    </subcellularLocation>
</comment>
<keyword evidence="2" id="KW-0813">Transport</keyword>